<organism evidence="2 3">
    <name type="scientific">Nocardia iowensis</name>
    <dbReference type="NCBI Taxonomy" id="204891"/>
    <lineage>
        <taxon>Bacteria</taxon>
        <taxon>Bacillati</taxon>
        <taxon>Actinomycetota</taxon>
        <taxon>Actinomycetes</taxon>
        <taxon>Mycobacteriales</taxon>
        <taxon>Nocardiaceae</taxon>
        <taxon>Nocardia</taxon>
    </lineage>
</organism>
<gene>
    <name evidence="2" type="ORF">KV110_09430</name>
</gene>
<feature type="transmembrane region" description="Helical" evidence="1">
    <location>
        <begin position="12"/>
        <end position="34"/>
    </location>
</feature>
<name>A0ABX8RWQ9_NOCIO</name>
<keyword evidence="1" id="KW-0472">Membrane</keyword>
<protein>
    <submittedName>
        <fullName evidence="2">Uncharacterized protein</fullName>
    </submittedName>
</protein>
<feature type="transmembrane region" description="Helical" evidence="1">
    <location>
        <begin position="54"/>
        <end position="80"/>
    </location>
</feature>
<feature type="transmembrane region" description="Helical" evidence="1">
    <location>
        <begin position="87"/>
        <end position="108"/>
    </location>
</feature>
<dbReference type="EMBL" id="CP078145">
    <property type="protein sequence ID" value="QXN93287.1"/>
    <property type="molecule type" value="Genomic_DNA"/>
</dbReference>
<dbReference type="Proteomes" id="UP000694257">
    <property type="component" value="Chromosome"/>
</dbReference>
<proteinExistence type="predicted"/>
<evidence type="ECO:0000313" key="3">
    <source>
        <dbReference type="Proteomes" id="UP000694257"/>
    </source>
</evidence>
<keyword evidence="1" id="KW-1133">Transmembrane helix</keyword>
<evidence type="ECO:0000256" key="1">
    <source>
        <dbReference type="SAM" id="Phobius"/>
    </source>
</evidence>
<reference evidence="2 3" key="1">
    <citation type="submission" date="2021-07" db="EMBL/GenBank/DDBJ databases">
        <title>Whole Genome Sequence of Nocardia Iowensis.</title>
        <authorList>
            <person name="Lamm A."/>
            <person name="Collins-Fairclough A.M."/>
            <person name="Bunk B."/>
            <person name="Sproer C."/>
        </authorList>
    </citation>
    <scope>NUCLEOTIDE SEQUENCE [LARGE SCALE GENOMIC DNA]</scope>
    <source>
        <strain evidence="2 3">NRRL 5646</strain>
    </source>
</reference>
<evidence type="ECO:0000313" key="2">
    <source>
        <dbReference type="EMBL" id="QXN93287.1"/>
    </source>
</evidence>
<keyword evidence="3" id="KW-1185">Reference proteome</keyword>
<dbReference type="RefSeq" id="WP_218475188.1">
    <property type="nucleotide sequence ID" value="NZ_BAABJN010000001.1"/>
</dbReference>
<sequence length="403" mass="43498">MKDQQPRPSTGDLVTAWLVYALAVGIGVFATWIAPFTVMFTDGCSYHECREWLVPWSLGVTFVGVGSTLLVAGVMIVVAGRRGRPPFMWAMTALGGVLISACGGLALMNAAASDPRPDLGRQSTQIEAALERMPGVQHASTGTGLSFSAVIVLTQEASAEQAKAVVQTFRDQVAGPEFHSWDIDIQVRRGDTGGSFRAGKAGLDSAAERVARWLALRATFPGYEVDWIYHTGYRGKTGDIGVGDISLNLLSENDFNAVGEAYGRLAREFPDLSTARWEVKPSERGTGFLQANGRYPNELELSVWNRLNVDQHTPHSVRMTTGSAIIEQLDSSRPNDAELLAEQHLPIVAELGAPIRYTAARDLSGTFGENPTAPLNITIGGCTSRAYPPSPAEQTLAERYEKC</sequence>
<accession>A0ABX8RWQ9</accession>
<keyword evidence="1" id="KW-0812">Transmembrane</keyword>